<reference evidence="1 2" key="1">
    <citation type="journal article" date="2002" name="Genome Res.">
        <title>The genome of Methanosarcina acetivorans reveals extensive metabolic and physiological diversity.</title>
        <authorList>
            <person name="Galagan J.E."/>
            <person name="Nusbaum C."/>
            <person name="Roy A."/>
            <person name="Endrizzi M.G."/>
            <person name="Macdonald P."/>
            <person name="FitzHugh W."/>
            <person name="Calvo S."/>
            <person name="Engels R."/>
            <person name="Smirnov S."/>
            <person name="Atnoor D."/>
            <person name="Brown A."/>
            <person name="Allen N."/>
            <person name="Naylor J."/>
            <person name="Stange-Thomann N."/>
            <person name="DeArellano K."/>
            <person name="Johnson R."/>
            <person name="Linton L."/>
            <person name="McEwan P."/>
            <person name="McKernan K."/>
            <person name="Talamas J."/>
            <person name="Tirrell A."/>
            <person name="Ye W."/>
            <person name="Zimmer A."/>
            <person name="Barber R.D."/>
            <person name="Cann I."/>
            <person name="Graham D.E."/>
            <person name="Grahame D.A."/>
            <person name="Guss A."/>
            <person name="Hedderich R."/>
            <person name="Ingram-Smith C."/>
            <person name="Kuettner C.H."/>
            <person name="Krzycki J.A."/>
            <person name="Leigh J.A."/>
            <person name="Li W."/>
            <person name="Liu J."/>
            <person name="Mukhopadhyay B."/>
            <person name="Reeve J.N."/>
            <person name="Smith K."/>
            <person name="Springer T.A."/>
            <person name="Umayam L.A."/>
            <person name="White O."/>
            <person name="White R.H."/>
            <person name="de Macario E.C."/>
            <person name="Ferry J.G."/>
            <person name="Jarrell K.F."/>
            <person name="Jing H."/>
            <person name="Macario A.J.L."/>
            <person name="Paulsen I."/>
            <person name="Pritchett M."/>
            <person name="Sowers K.R."/>
            <person name="Swanson R.V."/>
            <person name="Zinder S.H."/>
            <person name="Lander E."/>
            <person name="Metcalf W.W."/>
            <person name="Birren B."/>
        </authorList>
    </citation>
    <scope>NUCLEOTIDE SEQUENCE [LARGE SCALE GENOMIC DNA]</scope>
    <source>
        <strain evidence="2">ATCC 35395 / DSM 2834 / JCM 12185 / C2A</strain>
    </source>
</reference>
<dbReference type="RefSeq" id="WP_011024183.1">
    <property type="nucleotide sequence ID" value="NC_003552.1"/>
</dbReference>
<evidence type="ECO:0008006" key="3">
    <source>
        <dbReference type="Google" id="ProtNLM"/>
    </source>
</evidence>
<dbReference type="OrthoDB" id="136025at2157"/>
<accession>Q8TI54</accession>
<dbReference type="InParanoid" id="Q8TI54"/>
<protein>
    <recommendedName>
        <fullName evidence="3">Cell surface protein</fullName>
    </recommendedName>
</protein>
<dbReference type="KEGG" id="mac:MA_4302"/>
<dbReference type="PANTHER" id="PTHR34512">
    <property type="entry name" value="CELL SURFACE PROTEIN"/>
    <property type="match status" value="1"/>
</dbReference>
<organism evidence="1 2">
    <name type="scientific">Methanosarcina acetivorans (strain ATCC 35395 / DSM 2834 / JCM 12185 / C2A)</name>
    <dbReference type="NCBI Taxonomy" id="188937"/>
    <lineage>
        <taxon>Archaea</taxon>
        <taxon>Methanobacteriati</taxon>
        <taxon>Methanobacteriota</taxon>
        <taxon>Stenosarchaea group</taxon>
        <taxon>Methanomicrobia</taxon>
        <taxon>Methanosarcinales</taxon>
        <taxon>Methanosarcinaceae</taxon>
        <taxon>Methanosarcina</taxon>
    </lineage>
</organism>
<dbReference type="PhylomeDB" id="Q8TI54"/>
<gene>
    <name evidence="1" type="ordered locus">MA_4302</name>
</gene>
<dbReference type="Proteomes" id="UP000002487">
    <property type="component" value="Chromosome"/>
</dbReference>
<proteinExistence type="predicted"/>
<evidence type="ECO:0000313" key="1">
    <source>
        <dbReference type="EMBL" id="AAM07646.1"/>
    </source>
</evidence>
<dbReference type="PANTHER" id="PTHR34512:SF30">
    <property type="entry name" value="OUTER MEMBRANE PROTEIN ASSEMBLY FACTOR BAMB"/>
    <property type="match status" value="1"/>
</dbReference>
<dbReference type="GeneID" id="1476196"/>
<dbReference type="AlphaFoldDB" id="Q8TI54"/>
<dbReference type="SUPFAM" id="SSF50998">
    <property type="entry name" value="Quinoprotein alcohol dehydrogenase-like"/>
    <property type="match status" value="1"/>
</dbReference>
<dbReference type="EMBL" id="AE010299">
    <property type="protein sequence ID" value="AAM07646.1"/>
    <property type="molecule type" value="Genomic_DNA"/>
</dbReference>
<name>Q8TI54_METAC</name>
<dbReference type="InterPro" id="IPR011047">
    <property type="entry name" value="Quinoprotein_ADH-like_sf"/>
</dbReference>
<evidence type="ECO:0000313" key="2">
    <source>
        <dbReference type="Proteomes" id="UP000002487"/>
    </source>
</evidence>
<dbReference type="EnsemblBacteria" id="AAM07646">
    <property type="protein sequence ID" value="AAM07646"/>
    <property type="gene ID" value="MA_4302"/>
</dbReference>
<sequence length="427" mass="46121">MKSKHFPLLISVMIMLVTFASLAAASNWAQFQKDEKHTGVTTDYGPDDATISINWSIPVGNGMIDTVPVMLGDYIYVEGMTDLSKYNKYSGVLEDTLTVAESGGFPFQNACPASDGDNIIYVVDTAYGGSKQPKITAVYGNNMTAKWTTSFAPATHQCSCPVTYYNDGGVGKLFVGTVNMSTTDPVNLSDDGTYYALYAENGTEIWNRPTTTNKGYYWAGAAVVGNFIVYPDDAGTLTSVYICNGTRANETDLSSQEIRSSATYNTDDHLIYVAGKDKYVRSVEINPATGVFGASQSYHMDEGSTSTPAYNAVDHRIYVASGAYNAGHVYCLNATSFEDDEDEIWVVSLGHKIQSSPAVAYNSTNNPLIFVTGNDADGNVYRIEDCGSSCDVESVSPPNNTYSLPGVAVSGDYAYFGNDNGYLYQVK</sequence>
<keyword evidence="2" id="KW-1185">Reference proteome</keyword>
<dbReference type="Gene3D" id="2.130.10.10">
    <property type="entry name" value="YVTN repeat-like/Quinoprotein amine dehydrogenase"/>
    <property type="match status" value="2"/>
</dbReference>
<dbReference type="InterPro" id="IPR015943">
    <property type="entry name" value="WD40/YVTN_repeat-like_dom_sf"/>
</dbReference>
<dbReference type="HOGENOM" id="CLU_035295_0_0_2"/>